<gene>
    <name evidence="2" type="ORF">IEZ26_17380</name>
</gene>
<reference evidence="2 3" key="1">
    <citation type="submission" date="2020-09" db="EMBL/GenBank/DDBJ databases">
        <title>novel species in genus Nocardioides.</title>
        <authorList>
            <person name="Zhang G."/>
        </authorList>
    </citation>
    <scope>NUCLEOTIDE SEQUENCE [LARGE SCALE GENOMIC DNA]</scope>
    <source>
        <strain evidence="2 3">KCTC 39551</strain>
    </source>
</reference>
<evidence type="ECO:0000256" key="1">
    <source>
        <dbReference type="SAM" id="Phobius"/>
    </source>
</evidence>
<proteinExistence type="predicted"/>
<dbReference type="RefSeq" id="WP_191196279.1">
    <property type="nucleotide sequence ID" value="NZ_JACXYZ010000003.1"/>
</dbReference>
<protein>
    <submittedName>
        <fullName evidence="2">DUF998 domain-containing protein</fullName>
    </submittedName>
</protein>
<keyword evidence="1" id="KW-1133">Transmembrane helix</keyword>
<keyword evidence="3" id="KW-1185">Reference proteome</keyword>
<dbReference type="EMBL" id="JACXYZ010000003">
    <property type="protein sequence ID" value="MBD3926399.1"/>
    <property type="molecule type" value="Genomic_DNA"/>
</dbReference>
<sequence>MKDWRAPVLVADGILAAVFYSNFLLDAVLPSDHDWSAVVSELEVPGAQTATWLRTTDVLCGVLVLLLLPRVWAGLPVGSWRRWAIWATAIFAVAGAAAGIVPLPCAGPEVCTSTRDDLQRWVHDGLSNVSQAAIFVGAMAVALACRHPGPRWMHRAALITFWVGGVIGTIVFAYFGAADPPTWQTGIAQRFQIAMTSGWIICLAVFAAGAAGPTAPWCRTSRPVDPR</sequence>
<keyword evidence="1" id="KW-0812">Transmembrane</keyword>
<accession>A0ABR8NHK4</accession>
<comment type="caution">
    <text evidence="2">The sequence shown here is derived from an EMBL/GenBank/DDBJ whole genome shotgun (WGS) entry which is preliminary data.</text>
</comment>
<name>A0ABR8NHK4_9ACTN</name>
<evidence type="ECO:0000313" key="2">
    <source>
        <dbReference type="EMBL" id="MBD3926399.1"/>
    </source>
</evidence>
<feature type="transmembrane region" description="Helical" evidence="1">
    <location>
        <begin position="7"/>
        <end position="29"/>
    </location>
</feature>
<dbReference type="InterPro" id="IPR009339">
    <property type="entry name" value="DUF998"/>
</dbReference>
<keyword evidence="1" id="KW-0472">Membrane</keyword>
<feature type="transmembrane region" description="Helical" evidence="1">
    <location>
        <begin position="197"/>
        <end position="218"/>
    </location>
</feature>
<dbReference type="Proteomes" id="UP000618818">
    <property type="component" value="Unassembled WGS sequence"/>
</dbReference>
<organism evidence="2 3">
    <name type="scientific">Nocardioides cavernae</name>
    <dbReference type="NCBI Taxonomy" id="1921566"/>
    <lineage>
        <taxon>Bacteria</taxon>
        <taxon>Bacillati</taxon>
        <taxon>Actinomycetota</taxon>
        <taxon>Actinomycetes</taxon>
        <taxon>Propionibacteriales</taxon>
        <taxon>Nocardioidaceae</taxon>
        <taxon>Nocardioides</taxon>
    </lineage>
</organism>
<dbReference type="Pfam" id="PF06197">
    <property type="entry name" value="DUF998"/>
    <property type="match status" value="1"/>
</dbReference>
<feature type="transmembrane region" description="Helical" evidence="1">
    <location>
        <begin position="125"/>
        <end position="144"/>
    </location>
</feature>
<feature type="transmembrane region" description="Helical" evidence="1">
    <location>
        <begin position="156"/>
        <end position="177"/>
    </location>
</feature>
<evidence type="ECO:0000313" key="3">
    <source>
        <dbReference type="Proteomes" id="UP000618818"/>
    </source>
</evidence>
<feature type="transmembrane region" description="Helical" evidence="1">
    <location>
        <begin position="83"/>
        <end position="105"/>
    </location>
</feature>
<feature type="transmembrane region" description="Helical" evidence="1">
    <location>
        <begin position="49"/>
        <end position="71"/>
    </location>
</feature>